<dbReference type="OrthoDB" id="2972047at2759"/>
<accession>A0A8H7DEJ2</accession>
<dbReference type="AlphaFoldDB" id="A0A8H7DEJ2"/>
<dbReference type="Proteomes" id="UP000620124">
    <property type="component" value="Unassembled WGS sequence"/>
</dbReference>
<organism evidence="1 2">
    <name type="scientific">Mycena venus</name>
    <dbReference type="NCBI Taxonomy" id="2733690"/>
    <lineage>
        <taxon>Eukaryota</taxon>
        <taxon>Fungi</taxon>
        <taxon>Dikarya</taxon>
        <taxon>Basidiomycota</taxon>
        <taxon>Agaricomycotina</taxon>
        <taxon>Agaricomycetes</taxon>
        <taxon>Agaricomycetidae</taxon>
        <taxon>Agaricales</taxon>
        <taxon>Marasmiineae</taxon>
        <taxon>Mycenaceae</taxon>
        <taxon>Mycena</taxon>
    </lineage>
</organism>
<protein>
    <submittedName>
        <fullName evidence="1">Uncharacterized protein</fullName>
    </submittedName>
</protein>
<dbReference type="EMBL" id="JACAZI010000001">
    <property type="protein sequence ID" value="KAF7371470.1"/>
    <property type="molecule type" value="Genomic_DNA"/>
</dbReference>
<comment type="caution">
    <text evidence="1">The sequence shown here is derived from an EMBL/GenBank/DDBJ whole genome shotgun (WGS) entry which is preliminary data.</text>
</comment>
<keyword evidence="2" id="KW-1185">Reference proteome</keyword>
<name>A0A8H7DEJ2_9AGAR</name>
<evidence type="ECO:0000313" key="2">
    <source>
        <dbReference type="Proteomes" id="UP000620124"/>
    </source>
</evidence>
<sequence>MLPLTLRQTDTFANAMASNLEPGTYLITSVPRGDKQPLRSFTVDDLAILGTKKPGAFAEWVVHPVTENAVTLTNKETGLPLTANKDGHILPGPHFAPAIHFAIEPAGHDDKGHPVYEVRGSLLVVAALDLIATFLQGEIGQ</sequence>
<gene>
    <name evidence="1" type="ORF">MVEN_00001400</name>
</gene>
<evidence type="ECO:0000313" key="1">
    <source>
        <dbReference type="EMBL" id="KAF7371470.1"/>
    </source>
</evidence>
<reference evidence="1" key="1">
    <citation type="submission" date="2020-05" db="EMBL/GenBank/DDBJ databases">
        <title>Mycena genomes resolve the evolution of fungal bioluminescence.</title>
        <authorList>
            <person name="Tsai I.J."/>
        </authorList>
    </citation>
    <scope>NUCLEOTIDE SEQUENCE</scope>
    <source>
        <strain evidence="1">CCC161011</strain>
    </source>
</reference>
<proteinExistence type="predicted"/>